<accession>A0ABV3WVI2</accession>
<sequence length="192" mass="21126">MIPASISILTICGIDELPAQGSRSVSHVLSVLDPGRAEIDAFAAYGDHHRTTLHFHDIIDSAAGMVMPAREHVEAILDFGTGLRGWRGEGPNGHLLVHCHMGISRSTAAMLTLMAQTEPDTDEDVLFARLREIRSQAWPNSVMVGMADDMLGREGRLVAALRRHYGHQVQARPEFAEWIRTIGRAREVEMAA</sequence>
<dbReference type="PROSITE" id="PS00383">
    <property type="entry name" value="TYR_PHOSPHATASE_1"/>
    <property type="match status" value="1"/>
</dbReference>
<dbReference type="Proteomes" id="UP001559025">
    <property type="component" value="Unassembled WGS sequence"/>
</dbReference>
<protein>
    <submittedName>
        <fullName evidence="2">Protein-tyrosine-phosphatase</fullName>
    </submittedName>
</protein>
<dbReference type="PROSITE" id="PS50056">
    <property type="entry name" value="TYR_PHOSPHATASE_2"/>
    <property type="match status" value="1"/>
</dbReference>
<reference evidence="2 3" key="1">
    <citation type="submission" date="2024-01" db="EMBL/GenBank/DDBJ databases">
        <title>New evidence supports the origin of RcGTA from prophage.</title>
        <authorList>
            <person name="Xu Y."/>
            <person name="Liu B."/>
            <person name="Chen F."/>
        </authorList>
    </citation>
    <scope>NUCLEOTIDE SEQUENCE [LARGE SCALE GENOMIC DNA]</scope>
    <source>
        <strain evidence="2 3">CBW1107-2</strain>
    </source>
</reference>
<proteinExistence type="predicted"/>
<dbReference type="InterPro" id="IPR016130">
    <property type="entry name" value="Tyr_Pase_AS"/>
</dbReference>
<dbReference type="SUPFAM" id="SSF52799">
    <property type="entry name" value="(Phosphotyrosine protein) phosphatases II"/>
    <property type="match status" value="1"/>
</dbReference>
<name>A0ABV3WVI2_9HYPH</name>
<dbReference type="RefSeq" id="WP_368803689.1">
    <property type="nucleotide sequence ID" value="NZ_JAZHFV010000005.1"/>
</dbReference>
<keyword evidence="3" id="KW-1185">Reference proteome</keyword>
<comment type="caution">
    <text evidence="2">The sequence shown here is derived from an EMBL/GenBank/DDBJ whole genome shotgun (WGS) entry which is preliminary data.</text>
</comment>
<dbReference type="InterPro" id="IPR000387">
    <property type="entry name" value="Tyr_Pase_dom"/>
</dbReference>
<organism evidence="2 3">
    <name type="scientific">Neoaquamicrobium sediminum</name>
    <dbReference type="NCBI Taxonomy" id="1849104"/>
    <lineage>
        <taxon>Bacteria</taxon>
        <taxon>Pseudomonadati</taxon>
        <taxon>Pseudomonadota</taxon>
        <taxon>Alphaproteobacteria</taxon>
        <taxon>Hyphomicrobiales</taxon>
        <taxon>Phyllobacteriaceae</taxon>
        <taxon>Neoaquamicrobium</taxon>
    </lineage>
</organism>
<feature type="domain" description="Tyrosine specific protein phosphatases" evidence="1">
    <location>
        <begin position="70"/>
        <end position="134"/>
    </location>
</feature>
<evidence type="ECO:0000259" key="1">
    <source>
        <dbReference type="PROSITE" id="PS50056"/>
    </source>
</evidence>
<gene>
    <name evidence="2" type="ORF">V1479_15370</name>
</gene>
<dbReference type="EMBL" id="JAZHFV010000005">
    <property type="protein sequence ID" value="MEX4008693.1"/>
    <property type="molecule type" value="Genomic_DNA"/>
</dbReference>
<dbReference type="Gene3D" id="3.90.190.10">
    <property type="entry name" value="Protein tyrosine phosphatase superfamily"/>
    <property type="match status" value="1"/>
</dbReference>
<dbReference type="InterPro" id="IPR029021">
    <property type="entry name" value="Prot-tyrosine_phosphatase-like"/>
</dbReference>
<evidence type="ECO:0000313" key="3">
    <source>
        <dbReference type="Proteomes" id="UP001559025"/>
    </source>
</evidence>
<evidence type="ECO:0000313" key="2">
    <source>
        <dbReference type="EMBL" id="MEX4008693.1"/>
    </source>
</evidence>